<reference evidence="3" key="1">
    <citation type="submission" date="2015-07" db="EMBL/GenBank/DDBJ databases">
        <title>Fjat-10053 dsm26.</title>
        <authorList>
            <person name="Liu B."/>
            <person name="Wang J."/>
            <person name="Zhu Y."/>
            <person name="Liu G."/>
            <person name="Chen Q."/>
            <person name="Chen Z."/>
            <person name="Lan J."/>
            <person name="Che J."/>
            <person name="Ge C."/>
            <person name="Shi H."/>
            <person name="Pan Z."/>
            <person name="Liu X."/>
        </authorList>
    </citation>
    <scope>NUCLEOTIDE SEQUENCE [LARGE SCALE GENOMIC DNA]</scope>
    <source>
        <strain evidence="3">DSM 26</strain>
    </source>
</reference>
<evidence type="ECO:0000259" key="1">
    <source>
        <dbReference type="Pfam" id="PF01636"/>
    </source>
</evidence>
<dbReference type="RefSeq" id="WP_050350111.1">
    <property type="nucleotide sequence ID" value="NZ_CP073011.1"/>
</dbReference>
<proteinExistence type="predicted"/>
<dbReference type="SUPFAM" id="SSF56112">
    <property type="entry name" value="Protein kinase-like (PK-like)"/>
    <property type="match status" value="1"/>
</dbReference>
<keyword evidence="2" id="KW-0808">Transferase</keyword>
<keyword evidence="2" id="KW-0418">Kinase</keyword>
<dbReference type="InterPro" id="IPR011009">
    <property type="entry name" value="Kinase-like_dom_sf"/>
</dbReference>
<keyword evidence="3" id="KW-1185">Reference proteome</keyword>
<dbReference type="Pfam" id="PF01636">
    <property type="entry name" value="APH"/>
    <property type="match status" value="1"/>
</dbReference>
<dbReference type="InterPro" id="IPR002575">
    <property type="entry name" value="Aminoglycoside_PTrfase"/>
</dbReference>
<name>A0A0L0QUE5_VIRPA</name>
<feature type="domain" description="Aminoglycoside phosphotransferase" evidence="1">
    <location>
        <begin position="26"/>
        <end position="226"/>
    </location>
</feature>
<gene>
    <name evidence="2" type="ORF">AFK71_03215</name>
</gene>
<protein>
    <submittedName>
        <fullName evidence="2">Serine kinase</fullName>
    </submittedName>
</protein>
<dbReference type="OrthoDB" id="2706791at2"/>
<dbReference type="Gene3D" id="3.90.1200.10">
    <property type="match status" value="1"/>
</dbReference>
<dbReference type="AlphaFoldDB" id="A0A0L0QUE5"/>
<evidence type="ECO:0000313" key="2">
    <source>
        <dbReference type="EMBL" id="KNE21833.1"/>
    </source>
</evidence>
<dbReference type="GO" id="GO:0016301">
    <property type="term" value="F:kinase activity"/>
    <property type="evidence" value="ECO:0007669"/>
    <property type="project" value="UniProtKB-KW"/>
</dbReference>
<accession>A0A0L0QUE5</accession>
<dbReference type="EMBL" id="LGTO01000004">
    <property type="protein sequence ID" value="KNE21833.1"/>
    <property type="molecule type" value="Genomic_DNA"/>
</dbReference>
<evidence type="ECO:0000313" key="3">
    <source>
        <dbReference type="Proteomes" id="UP000036780"/>
    </source>
</evidence>
<organism evidence="2 3">
    <name type="scientific">Virgibacillus pantothenticus</name>
    <dbReference type="NCBI Taxonomy" id="1473"/>
    <lineage>
        <taxon>Bacteria</taxon>
        <taxon>Bacillati</taxon>
        <taxon>Bacillota</taxon>
        <taxon>Bacilli</taxon>
        <taxon>Bacillales</taxon>
        <taxon>Bacillaceae</taxon>
        <taxon>Virgibacillus</taxon>
    </lineage>
</organism>
<dbReference type="Proteomes" id="UP000036780">
    <property type="component" value="Unassembled WGS sequence"/>
</dbReference>
<dbReference type="GeneID" id="66869553"/>
<sequence>MQAIKILEQFHISATKKPVSIYPYSPVYHVHYEGEDVIVKKTQKTLERARALAAYTQFLQENGVLVVSPIKMDVDNPQEIGPDCYVVYPFIKGEKYRASNEQIYTAGALLGKIHALSPAKDPYLLSSYNVYDFTNEEVEESVQSIAKHAQTNHVSLNIAVLKEKLLSCVSMQTELRQLSLPHVLTPHDYKANNLVYTPEPYLIDPDNAARVPRIFDLALALLLFHNEMNTAPDIVFTLEQWNAFLAGYYNYVQLTDLEKQSWDIALKHVFLDEVMWLMAEVPEVWEKQSQRKLFLSVVDLFLESKAYQL</sequence>
<comment type="caution">
    <text evidence="2">The sequence shown here is derived from an EMBL/GenBank/DDBJ whole genome shotgun (WGS) entry which is preliminary data.</text>
</comment>
<dbReference type="PATRIC" id="fig|1473.5.peg.3575"/>